<dbReference type="Gene3D" id="3.40.190.10">
    <property type="entry name" value="Periplasmic binding protein-like II"/>
    <property type="match status" value="2"/>
</dbReference>
<comment type="caution">
    <text evidence="7">The sequence shown here is derived from an EMBL/GenBank/DDBJ whole genome shotgun (WGS) entry which is preliminary data.</text>
</comment>
<dbReference type="PROSITE" id="PS51257">
    <property type="entry name" value="PROKAR_LIPOPROTEIN"/>
    <property type="match status" value="1"/>
</dbReference>
<dbReference type="PANTHER" id="PTHR43649:SF33">
    <property type="entry name" value="POLYGALACTURONAN_RHAMNOGALACTURONAN-BINDING PROTEIN YTCQ"/>
    <property type="match status" value="1"/>
</dbReference>
<dbReference type="SUPFAM" id="SSF53850">
    <property type="entry name" value="Periplasmic binding protein-like II"/>
    <property type="match status" value="1"/>
</dbReference>
<evidence type="ECO:0000256" key="4">
    <source>
        <dbReference type="ARBA" id="ARBA00023139"/>
    </source>
</evidence>
<keyword evidence="2 6" id="KW-0732">Signal</keyword>
<proteinExistence type="predicted"/>
<evidence type="ECO:0000313" key="7">
    <source>
        <dbReference type="EMBL" id="NSG87032.1"/>
    </source>
</evidence>
<evidence type="ECO:0000256" key="2">
    <source>
        <dbReference type="ARBA" id="ARBA00022729"/>
    </source>
</evidence>
<evidence type="ECO:0000256" key="6">
    <source>
        <dbReference type="SAM" id="SignalP"/>
    </source>
</evidence>
<organism evidence="7 8">
    <name type="scientific">Blautia faecis</name>
    <dbReference type="NCBI Taxonomy" id="871665"/>
    <lineage>
        <taxon>Bacteria</taxon>
        <taxon>Bacillati</taxon>
        <taxon>Bacillota</taxon>
        <taxon>Clostridia</taxon>
        <taxon>Lachnospirales</taxon>
        <taxon>Lachnospiraceae</taxon>
        <taxon>Blautia</taxon>
    </lineage>
</organism>
<keyword evidence="1" id="KW-1003">Cell membrane</keyword>
<reference evidence="7 8" key="1">
    <citation type="journal article" date="2020" name="Cell Host Microbe">
        <title>Functional and Genomic Variation between Human-Derived Isolates of Lachnospiraceae Reveals Inter- and Intra-Species Diversity.</title>
        <authorList>
            <person name="Sorbara M.T."/>
            <person name="Littmann E.R."/>
            <person name="Fontana E."/>
            <person name="Moody T.U."/>
            <person name="Kohout C.E."/>
            <person name="Gjonbalaj M."/>
            <person name="Eaton V."/>
            <person name="Seok R."/>
            <person name="Leiner I.M."/>
            <person name="Pamer E.G."/>
        </authorList>
    </citation>
    <scope>NUCLEOTIDE SEQUENCE [LARGE SCALE GENOMIC DNA]</scope>
    <source>
        <strain evidence="7 8">MSK.17.74</strain>
    </source>
</reference>
<dbReference type="Proteomes" id="UP001644719">
    <property type="component" value="Unassembled WGS sequence"/>
</dbReference>
<accession>A0ABX2HA04</accession>
<name>A0ABX2HA04_9FIRM</name>
<evidence type="ECO:0000313" key="8">
    <source>
        <dbReference type="Proteomes" id="UP001644719"/>
    </source>
</evidence>
<protein>
    <submittedName>
        <fullName evidence="7">Extracellular solute-binding protein</fullName>
    </submittedName>
</protein>
<sequence length="418" mass="46932">MEKRKVLAVSVGVLAGCFILQSSAFADEGKTTVKVVQFKTELSEQMNDMAEAYMEEHPDVDLQIESIISEDYDTVLKTRFANGEAPDIFNNQGYQNMTLWSEYLEDLSDQPWVDEMVDTSKEGISMDGKIYGLPLYIEGYGFLYNKDYFEQAGITEVPTTLDEFKEVVQKLEDAGISPISVNGAEWYPNGLFLANIPVASQDDPNKFLEDLNNGTETFRDNQLFYDWLDLVDVMKEHAVTDPLSVDFSGVVSDFATGKVAMIMGLNGYQPMIDDVAPDMNVGIMPMPINNDSEMNDKIYASVSTYWCVNKESKSKEAAKEFLNWLVSSETGQRYITEEFGFIPGLKNITPSAEQVGEIGAEIQEYSNAGKAAGWEFQKYPDGVTTEFGNGVQMYYAGELDKDGLLDYFQQCWDELKTE</sequence>
<dbReference type="Pfam" id="PF01547">
    <property type="entry name" value="SBP_bac_1"/>
    <property type="match status" value="1"/>
</dbReference>
<keyword evidence="4" id="KW-0564">Palmitate</keyword>
<evidence type="ECO:0000256" key="5">
    <source>
        <dbReference type="ARBA" id="ARBA00023288"/>
    </source>
</evidence>
<dbReference type="RefSeq" id="WP_148463273.1">
    <property type="nucleotide sequence ID" value="NZ_JAAITS010000057.1"/>
</dbReference>
<dbReference type="PANTHER" id="PTHR43649">
    <property type="entry name" value="ARABINOSE-BINDING PROTEIN-RELATED"/>
    <property type="match status" value="1"/>
</dbReference>
<keyword evidence="5" id="KW-0449">Lipoprotein</keyword>
<dbReference type="InterPro" id="IPR050490">
    <property type="entry name" value="Bact_solute-bd_prot1"/>
</dbReference>
<keyword evidence="3" id="KW-0472">Membrane</keyword>
<gene>
    <name evidence="7" type="ORF">G5B17_16830</name>
</gene>
<evidence type="ECO:0000256" key="3">
    <source>
        <dbReference type="ARBA" id="ARBA00023136"/>
    </source>
</evidence>
<feature type="chain" id="PRO_5046404045" evidence="6">
    <location>
        <begin position="27"/>
        <end position="418"/>
    </location>
</feature>
<keyword evidence="8" id="KW-1185">Reference proteome</keyword>
<dbReference type="EMBL" id="JAAITS010000057">
    <property type="protein sequence ID" value="NSG87032.1"/>
    <property type="molecule type" value="Genomic_DNA"/>
</dbReference>
<feature type="signal peptide" evidence="6">
    <location>
        <begin position="1"/>
        <end position="26"/>
    </location>
</feature>
<evidence type="ECO:0000256" key="1">
    <source>
        <dbReference type="ARBA" id="ARBA00022475"/>
    </source>
</evidence>
<dbReference type="InterPro" id="IPR006059">
    <property type="entry name" value="SBP"/>
</dbReference>